<dbReference type="NCBIfam" id="TIGR01984">
    <property type="entry name" value="UbiH"/>
    <property type="match status" value="1"/>
</dbReference>
<evidence type="ECO:0000256" key="5">
    <source>
        <dbReference type="ARBA" id="ARBA00022827"/>
    </source>
</evidence>
<keyword evidence="6 9" id="KW-0560">Oxidoreductase</keyword>
<dbReference type="Pfam" id="PF01494">
    <property type="entry name" value="FAD_binding_3"/>
    <property type="match status" value="1"/>
</dbReference>
<dbReference type="PANTHER" id="PTHR43876:SF8">
    <property type="entry name" value="2-OCTAPRENYL-6-METHOXYPHENOL HYDROXYLASE"/>
    <property type="match status" value="1"/>
</dbReference>
<comment type="similarity">
    <text evidence="3">Belongs to the UbiH/COQ6 family.</text>
</comment>
<comment type="caution">
    <text evidence="9">The sequence shown here is derived from an EMBL/GenBank/DDBJ whole genome shotgun (WGS) entry which is preliminary data.</text>
</comment>
<dbReference type="EMBL" id="JAPTGG010000003">
    <property type="protein sequence ID" value="MCZ0864612.1"/>
    <property type="molecule type" value="Genomic_DNA"/>
</dbReference>
<protein>
    <submittedName>
        <fullName evidence="9">2-octaprenyl-6-methoxyphenyl hydroxylase</fullName>
        <ecNumber evidence="9">1.14.13.-</ecNumber>
    </submittedName>
</protein>
<dbReference type="InterPro" id="IPR010971">
    <property type="entry name" value="UbiH/COQ6"/>
</dbReference>
<dbReference type="InterPro" id="IPR051205">
    <property type="entry name" value="UbiH/COQ6_monooxygenase"/>
</dbReference>
<sequence length="424" mass="45604">MTSALDYDVVIAGGGMVGASLALLLQHSSLQTGRSPKVLVVESYAPSSAAAQNKGASFDARSTALSYGSRIIYQQLGLWQQLAPYATAIEHIHVSERAAFASALLHAADMHWPALGYVIENRGLGEVLHAALAASDIELACPATVVQAQPQQGAMAITLSEGGQQRQLRCQLLVVADGAQSQLRQHLGIAHSVHSYQQSAVVANVAFEKSHRQVAYERFTDQGPLALLPLAEPNRAALVWTQSPEQAQHLCSCDEAEFLAALQQRFGHRLGQFTQVGSRQQYPLQLVTSTEQLRSQVVIMGNAAHALHPVAGQGFNLALRDCARLSEILLAAHAKQQNLGELAVLKQYQQAQQFDQHKTTLFSDKVGAVFAHRAKPLMLLRNLGLSAVDAVPSLKQQFIRHAAGQHYGAALGLLASNPTEAQPL</sequence>
<dbReference type="Gene3D" id="3.50.50.60">
    <property type="entry name" value="FAD/NAD(P)-binding domain"/>
    <property type="match status" value="2"/>
</dbReference>
<dbReference type="NCBIfam" id="TIGR01988">
    <property type="entry name" value="Ubi-OHases"/>
    <property type="match status" value="1"/>
</dbReference>
<organism evidence="9 10">
    <name type="scientific">Dasania phycosphaerae</name>
    <dbReference type="NCBI Taxonomy" id="2950436"/>
    <lineage>
        <taxon>Bacteria</taxon>
        <taxon>Pseudomonadati</taxon>
        <taxon>Pseudomonadota</taxon>
        <taxon>Gammaproteobacteria</taxon>
        <taxon>Cellvibrionales</taxon>
        <taxon>Spongiibacteraceae</taxon>
        <taxon>Dasania</taxon>
    </lineage>
</organism>
<feature type="domain" description="FAD-binding" evidence="8">
    <location>
        <begin position="6"/>
        <end position="333"/>
    </location>
</feature>
<accession>A0A9J6RJL7</accession>
<dbReference type="Proteomes" id="UP001069090">
    <property type="component" value="Unassembled WGS sequence"/>
</dbReference>
<dbReference type="InterPro" id="IPR002938">
    <property type="entry name" value="FAD-bd"/>
</dbReference>
<dbReference type="GO" id="GO:0071949">
    <property type="term" value="F:FAD binding"/>
    <property type="evidence" value="ECO:0007669"/>
    <property type="project" value="InterPro"/>
</dbReference>
<proteinExistence type="inferred from homology"/>
<dbReference type="InterPro" id="IPR036188">
    <property type="entry name" value="FAD/NAD-bd_sf"/>
</dbReference>
<evidence type="ECO:0000259" key="8">
    <source>
        <dbReference type="Pfam" id="PF01494"/>
    </source>
</evidence>
<dbReference type="SUPFAM" id="SSF51905">
    <property type="entry name" value="FAD/NAD(P)-binding domain"/>
    <property type="match status" value="1"/>
</dbReference>
<evidence type="ECO:0000256" key="2">
    <source>
        <dbReference type="ARBA" id="ARBA00004749"/>
    </source>
</evidence>
<dbReference type="RefSeq" id="WP_258330764.1">
    <property type="nucleotide sequence ID" value="NZ_JAPTGG010000003.1"/>
</dbReference>
<gene>
    <name evidence="9" type="primary">ubiH</name>
    <name evidence="9" type="synonym">visB</name>
    <name evidence="9" type="ORF">O0V09_05340</name>
</gene>
<dbReference type="GO" id="GO:0008681">
    <property type="term" value="F:2-octaprenyl-6-methoxyphenol hydroxylase activity"/>
    <property type="evidence" value="ECO:0007669"/>
    <property type="project" value="InterPro"/>
</dbReference>
<evidence type="ECO:0000256" key="4">
    <source>
        <dbReference type="ARBA" id="ARBA00022630"/>
    </source>
</evidence>
<keyword evidence="4" id="KW-0285">Flavoprotein</keyword>
<dbReference type="GO" id="GO:0006744">
    <property type="term" value="P:ubiquinone biosynthetic process"/>
    <property type="evidence" value="ECO:0007669"/>
    <property type="project" value="InterPro"/>
</dbReference>
<evidence type="ECO:0000313" key="10">
    <source>
        <dbReference type="Proteomes" id="UP001069090"/>
    </source>
</evidence>
<dbReference type="NCBIfam" id="NF004356">
    <property type="entry name" value="PRK05732.1"/>
    <property type="match status" value="1"/>
</dbReference>
<dbReference type="AlphaFoldDB" id="A0A9J6RJL7"/>
<comment type="cofactor">
    <cofactor evidence="1">
        <name>FAD</name>
        <dbReference type="ChEBI" id="CHEBI:57692"/>
    </cofactor>
</comment>
<dbReference type="PRINTS" id="PR00420">
    <property type="entry name" value="RNGMNOXGNASE"/>
</dbReference>
<evidence type="ECO:0000256" key="7">
    <source>
        <dbReference type="ARBA" id="ARBA00023033"/>
    </source>
</evidence>
<keyword evidence="7" id="KW-0503">Monooxygenase</keyword>
<dbReference type="EC" id="1.14.13.-" evidence="9"/>
<evidence type="ECO:0000256" key="3">
    <source>
        <dbReference type="ARBA" id="ARBA00005349"/>
    </source>
</evidence>
<reference evidence="9 10" key="1">
    <citation type="submission" date="2022-12" db="EMBL/GenBank/DDBJ databases">
        <title>Dasania phycosphaerae sp. nov., isolated from particulate material of the south coast of Korea.</title>
        <authorList>
            <person name="Jiang Y."/>
        </authorList>
    </citation>
    <scope>NUCLEOTIDE SEQUENCE [LARGE SCALE GENOMIC DNA]</scope>
    <source>
        <strain evidence="9 10">GY-19</strain>
    </source>
</reference>
<evidence type="ECO:0000256" key="1">
    <source>
        <dbReference type="ARBA" id="ARBA00001974"/>
    </source>
</evidence>
<evidence type="ECO:0000256" key="6">
    <source>
        <dbReference type="ARBA" id="ARBA00023002"/>
    </source>
</evidence>
<dbReference type="PANTHER" id="PTHR43876">
    <property type="entry name" value="UBIQUINONE BIOSYNTHESIS MONOOXYGENASE COQ6, MITOCHONDRIAL"/>
    <property type="match status" value="1"/>
</dbReference>
<keyword evidence="5" id="KW-0274">FAD</keyword>
<dbReference type="InterPro" id="IPR011295">
    <property type="entry name" value="UbiH"/>
</dbReference>
<evidence type="ECO:0000313" key="9">
    <source>
        <dbReference type="EMBL" id="MCZ0864612.1"/>
    </source>
</evidence>
<comment type="pathway">
    <text evidence="2">Cofactor biosynthesis; ubiquinone biosynthesis.</text>
</comment>
<name>A0A9J6RJL7_9GAMM</name>
<keyword evidence="10" id="KW-1185">Reference proteome</keyword>